<dbReference type="Proteomes" id="UP000192140">
    <property type="component" value="Unassembled WGS sequence"/>
</dbReference>
<name>A0A1S7U2H0_9HYPH</name>
<dbReference type="EMBL" id="FCNP01000035">
    <property type="protein sequence ID" value="CVI60974.1"/>
    <property type="molecule type" value="Genomic_DNA"/>
</dbReference>
<keyword evidence="2" id="KW-1185">Reference proteome</keyword>
<dbReference type="InterPro" id="IPR021352">
    <property type="entry name" value="DUF2971"/>
</dbReference>
<dbReference type="AlphaFoldDB" id="A0A1S7U2H0"/>
<sequence>MQLYYYTKLQYGLASVRDKRIKISLYDSLNDPFDFLGVATDSKDQRKELKAIRDEISAKSGIICLSETWKEPLMWGHYAEAHKGVCLGFEVRAGHYEQIKYRAERPRLADFGKTSIHELTDEDKAQIAFRKFNHWSYEREWRRVVDLEPADFVDGNHYLRFDGSMVLKYILFGSRAKISSEQIKRIASANPNVKLAITSPANTAFDIVIDKFKTEESVPEDNRVLQLPVPDRLEFEHAIEKMIDSSIQSVMTNFLRIPRITPEDIDFTGVRRRKKRPVKKSP</sequence>
<proteinExistence type="predicted"/>
<reference evidence="1" key="1">
    <citation type="submission" date="2016-01" db="EMBL/GenBank/DDBJ databases">
        <authorList>
            <person name="Regsiter A."/>
            <person name="william w."/>
        </authorList>
    </citation>
    <scope>NUCLEOTIDE SEQUENCE</scope>
    <source>
        <strain evidence="1">NCPPB 1641</strain>
    </source>
</reference>
<dbReference type="Pfam" id="PF11185">
    <property type="entry name" value="DUF2971"/>
    <property type="match status" value="1"/>
</dbReference>
<evidence type="ECO:0000313" key="2">
    <source>
        <dbReference type="Proteomes" id="UP000192140"/>
    </source>
</evidence>
<protein>
    <recommendedName>
        <fullName evidence="3">DUF2971 domain-containing protein</fullName>
    </recommendedName>
</protein>
<gene>
    <name evidence="1" type="ORF">AGR7A_Lc140042</name>
</gene>
<dbReference type="RefSeq" id="WP_080854643.1">
    <property type="nucleotide sequence ID" value="NZ_LT009776.1"/>
</dbReference>
<accession>A0A1S7U2H0</accession>
<organism evidence="1 2">
    <name type="scientific">Agrobacterium deltaense NCPPB 1641</name>
    <dbReference type="NCBI Taxonomy" id="1183425"/>
    <lineage>
        <taxon>Bacteria</taxon>
        <taxon>Pseudomonadati</taxon>
        <taxon>Pseudomonadota</taxon>
        <taxon>Alphaproteobacteria</taxon>
        <taxon>Hyphomicrobiales</taxon>
        <taxon>Rhizobiaceae</taxon>
        <taxon>Rhizobium/Agrobacterium group</taxon>
        <taxon>Agrobacterium</taxon>
    </lineage>
</organism>
<comment type="caution">
    <text evidence="1">The sequence shown here is derived from an EMBL/GenBank/DDBJ whole genome shotgun (WGS) entry which is preliminary data.</text>
</comment>
<evidence type="ECO:0008006" key="3">
    <source>
        <dbReference type="Google" id="ProtNLM"/>
    </source>
</evidence>
<evidence type="ECO:0000313" key="1">
    <source>
        <dbReference type="EMBL" id="CVI60974.1"/>
    </source>
</evidence>